<dbReference type="Proteomes" id="UP000054937">
    <property type="component" value="Unassembled WGS sequence"/>
</dbReference>
<dbReference type="Gene3D" id="3.80.10.10">
    <property type="entry name" value="Ribonuclease Inhibitor"/>
    <property type="match status" value="1"/>
</dbReference>
<dbReference type="EMBL" id="LDAU01000110">
    <property type="protein sequence ID" value="KRX05204.1"/>
    <property type="molecule type" value="Genomic_DNA"/>
</dbReference>
<name>A0A0V0QSK3_PSEPJ</name>
<dbReference type="PANTHER" id="PTHR24114">
    <property type="entry name" value="LEUCINE RICH REPEAT FAMILY PROTEIN"/>
    <property type="match status" value="1"/>
</dbReference>
<dbReference type="SUPFAM" id="SSF52047">
    <property type="entry name" value="RNI-like"/>
    <property type="match status" value="1"/>
</dbReference>
<evidence type="ECO:0000313" key="1">
    <source>
        <dbReference type="EMBL" id="KRX05204.1"/>
    </source>
</evidence>
<organism evidence="1 2">
    <name type="scientific">Pseudocohnilembus persalinus</name>
    <name type="common">Ciliate</name>
    <dbReference type="NCBI Taxonomy" id="266149"/>
    <lineage>
        <taxon>Eukaryota</taxon>
        <taxon>Sar</taxon>
        <taxon>Alveolata</taxon>
        <taxon>Ciliophora</taxon>
        <taxon>Intramacronucleata</taxon>
        <taxon>Oligohymenophorea</taxon>
        <taxon>Scuticociliatia</taxon>
        <taxon>Philasterida</taxon>
        <taxon>Pseudocohnilembidae</taxon>
        <taxon>Pseudocohnilembus</taxon>
    </lineage>
</organism>
<evidence type="ECO:0000313" key="2">
    <source>
        <dbReference type="Proteomes" id="UP000054937"/>
    </source>
</evidence>
<gene>
    <name evidence="1" type="ORF">PPERSA_06838</name>
</gene>
<dbReference type="AlphaFoldDB" id="A0A0V0QSK3"/>
<dbReference type="SMART" id="SM00368">
    <property type="entry name" value="LRR_RI"/>
    <property type="match status" value="5"/>
</dbReference>
<dbReference type="PANTHER" id="PTHR24114:SF2">
    <property type="entry name" value="F-BOX DOMAIN-CONTAINING PROTEIN-RELATED"/>
    <property type="match status" value="1"/>
</dbReference>
<dbReference type="InterPro" id="IPR052394">
    <property type="entry name" value="LRR-containing"/>
</dbReference>
<dbReference type="OrthoDB" id="415435at2759"/>
<comment type="caution">
    <text evidence="1">The sequence shown here is derived from an EMBL/GenBank/DDBJ whole genome shotgun (WGS) entry which is preliminary data.</text>
</comment>
<keyword evidence="2" id="KW-1185">Reference proteome</keyword>
<proteinExistence type="predicted"/>
<dbReference type="InParanoid" id="A0A0V0QSK3"/>
<sequence>MKQQNQQFNIQTSTQTSMLLASQSMLITPSKIGLLKRYGEDDILDIKNMRYGDKYAKMLSEGLKGNDRIKDIHHYNLSGNKISQKGADNLLPLISQNAEIIDISNNCIGNLGIDHLSNGLKSRECRVQYLNIENNLIGDKGIQNLLIALESNSSLKYLNLSKNYISDKCGQNLSSFINSAPSLNELYLHWNLLTGNSGIKIFQSLLENDYIKILDLSCNSLGMKANCSQQIAEFLDKNQSMVHLDLSINKFDLEQSKNIANGLEKNKTMYGFHFRGNYGYVDNKMFLVINEVQNNKDLSEFILNSRIDGVKPIVHSNFRNYQRDFELADCCWICQGWQEHEFIWDQEKSGKNLKDPVFIHFNFSDYRAIYLGKQQDNQTYNRVLPPGNNYYFYSQGEDEEYLIAQDHEIIQNPEGNILKDIGIFDKSFKDVEFEKLNFIKVIKNTEVIDSKWYKPNIKTKPRTRDPIYTPAKKLKKRNKWTFPISLMYKWRPDNDDLVKKCFEFDWKYSRIPRICEKKPEDLEAIKQFLCSKYSYIKGTYKYFASINPAQDIWGIQNQPFWDFIKAINFIDNDQITQEGITLKQVAVQANSIKSNPRDFQNAIMRYQFMELLVRLANEKYIDKYKQTTSIFEALKKLWDEHLEPVIGPGNNIYMDKQQKWRNERYWNEDCDYCLKNYKKIIDHVYSRFSKKKVKPGQPPFMCLDELTTIINMAELPLQESFGSEFGNFAFNLSMMTQIDELESNKIFEMNLVEYYEALARLAEKANFPPHPTLQEEINDFDWPYEKRNQQKLGWKLEGLILRLLENCCDPNFKYTYPKITKSFFCKPDDDDQYEN</sequence>
<dbReference type="InterPro" id="IPR032675">
    <property type="entry name" value="LRR_dom_sf"/>
</dbReference>
<reference evidence="1 2" key="1">
    <citation type="journal article" date="2015" name="Sci. Rep.">
        <title>Genome of the facultative scuticociliatosis pathogen Pseudocohnilembus persalinus provides insight into its virulence through horizontal gene transfer.</title>
        <authorList>
            <person name="Xiong J."/>
            <person name="Wang G."/>
            <person name="Cheng J."/>
            <person name="Tian M."/>
            <person name="Pan X."/>
            <person name="Warren A."/>
            <person name="Jiang C."/>
            <person name="Yuan D."/>
            <person name="Miao W."/>
        </authorList>
    </citation>
    <scope>NUCLEOTIDE SEQUENCE [LARGE SCALE GENOMIC DNA]</scope>
    <source>
        <strain evidence="1">36N120E</strain>
    </source>
</reference>
<accession>A0A0V0QSK3</accession>
<protein>
    <submittedName>
        <fullName evidence="1">Uncharacterized protein</fullName>
    </submittedName>
</protein>
<dbReference type="OMA" id="MFAIVEE"/>